<dbReference type="GO" id="GO:0015528">
    <property type="term" value="F:lactose:proton symporter activity"/>
    <property type="evidence" value="ECO:0007669"/>
    <property type="project" value="TreeGrafter"/>
</dbReference>
<keyword evidence="4" id="KW-0997">Cell inner membrane</keyword>
<sequence length="390" mass="43127">MKKFRNSYAAYMLLYSFYFMSTSLFTTLISVYLMGKHYSATQVSTLVSVAFFLSMVAQPFFGYINERFGIVKMTTLSLSVIIGGVFGFLWAPNLFWLTVFYGIVLVCLNGTAPMMEVFATQSPYAFGKIRVWGTIGYSVGVQIAGWVYHQFSPQAVYYTVLITIVLSLFCLSAVRMKKKETVVEKEKHPVSIRPLLHNGPYLFFIVLIGLASGVGNIGHTYIPELLMDSGLPVHIASTVVAVSVVVEAPLIFFSDRFMDHWPLRVLIALPIGIIFAQYAVYALPSPVFLKVIMTLLAKHTTGMVLIMVSLRFIAQQVNGKDLVLAMAIVQGARYLGTILLQPFAALCIERGGYQVMSFFLAGVVGIVFLLSFALKMPQGKAHGLFGGKVD</sequence>
<organism evidence="8 9">
    <name type="scientific">Streptococcus parasanguinis</name>
    <dbReference type="NCBI Taxonomy" id="1318"/>
    <lineage>
        <taxon>Bacteria</taxon>
        <taxon>Bacillati</taxon>
        <taxon>Bacillota</taxon>
        <taxon>Bacilli</taxon>
        <taxon>Lactobacillales</taxon>
        <taxon>Streptococcaceae</taxon>
        <taxon>Streptococcus</taxon>
    </lineage>
</organism>
<protein>
    <submittedName>
        <fullName evidence="8">MFS transporter</fullName>
    </submittedName>
</protein>
<evidence type="ECO:0000256" key="3">
    <source>
        <dbReference type="ARBA" id="ARBA00022475"/>
    </source>
</evidence>
<dbReference type="Proteomes" id="UP000462658">
    <property type="component" value="Unassembled WGS sequence"/>
</dbReference>
<proteinExistence type="predicted"/>
<dbReference type="SUPFAM" id="SSF103473">
    <property type="entry name" value="MFS general substrate transporter"/>
    <property type="match status" value="1"/>
</dbReference>
<reference evidence="8 9" key="1">
    <citation type="journal article" date="2019" name="Nat. Med.">
        <title>A library of human gut bacterial isolates paired with longitudinal multiomics data enables mechanistic microbiome research.</title>
        <authorList>
            <person name="Poyet M."/>
            <person name="Groussin M."/>
            <person name="Gibbons S.M."/>
            <person name="Avila-Pacheco J."/>
            <person name="Jiang X."/>
            <person name="Kearney S.M."/>
            <person name="Perrotta A.R."/>
            <person name="Berdy B."/>
            <person name="Zhao S."/>
            <person name="Lieberman T.D."/>
            <person name="Swanson P.K."/>
            <person name="Smith M."/>
            <person name="Roesemann S."/>
            <person name="Alexander J.E."/>
            <person name="Rich S.A."/>
            <person name="Livny J."/>
            <person name="Vlamakis H."/>
            <person name="Clish C."/>
            <person name="Bullock K."/>
            <person name="Deik A."/>
            <person name="Scott J."/>
            <person name="Pierce K.A."/>
            <person name="Xavier R.J."/>
            <person name="Alm E.J."/>
        </authorList>
    </citation>
    <scope>NUCLEOTIDE SEQUENCE [LARGE SCALE GENOMIC DNA]</scope>
    <source>
        <strain evidence="8 9">BIOML-A10</strain>
    </source>
</reference>
<evidence type="ECO:0000313" key="8">
    <source>
        <dbReference type="EMBL" id="MTR63289.1"/>
    </source>
</evidence>
<evidence type="ECO:0000313" key="9">
    <source>
        <dbReference type="Proteomes" id="UP000462658"/>
    </source>
</evidence>
<keyword evidence="7" id="KW-0472">Membrane</keyword>
<evidence type="ECO:0000256" key="4">
    <source>
        <dbReference type="ARBA" id="ARBA00022519"/>
    </source>
</evidence>
<evidence type="ECO:0000256" key="6">
    <source>
        <dbReference type="ARBA" id="ARBA00022989"/>
    </source>
</evidence>
<dbReference type="InterPro" id="IPR036259">
    <property type="entry name" value="MFS_trans_sf"/>
</dbReference>
<comment type="caution">
    <text evidence="8">The sequence shown here is derived from an EMBL/GenBank/DDBJ whole genome shotgun (WGS) entry which is preliminary data.</text>
</comment>
<dbReference type="PANTHER" id="PTHR23522">
    <property type="entry name" value="BLL5896 PROTEIN"/>
    <property type="match status" value="1"/>
</dbReference>
<evidence type="ECO:0000256" key="5">
    <source>
        <dbReference type="ARBA" id="ARBA00022692"/>
    </source>
</evidence>
<keyword evidence="3" id="KW-1003">Cell membrane</keyword>
<dbReference type="Gene3D" id="1.20.1250.20">
    <property type="entry name" value="MFS general substrate transporter like domains"/>
    <property type="match status" value="2"/>
</dbReference>
<accession>A0A2I1TV53</accession>
<dbReference type="Pfam" id="PF07690">
    <property type="entry name" value="MFS_1"/>
    <property type="match status" value="1"/>
</dbReference>
<comment type="subcellular location">
    <subcellularLocation>
        <location evidence="1">Cell inner membrane</location>
        <topology evidence="1">Multi-pass membrane protein</topology>
    </subcellularLocation>
</comment>
<dbReference type="RefSeq" id="WP_070595148.1">
    <property type="nucleotide sequence ID" value="NZ_JALDUT010000003.1"/>
</dbReference>
<dbReference type="InterPro" id="IPR011701">
    <property type="entry name" value="MFS"/>
</dbReference>
<evidence type="ECO:0000256" key="2">
    <source>
        <dbReference type="ARBA" id="ARBA00022448"/>
    </source>
</evidence>
<dbReference type="PANTHER" id="PTHR23522:SF10">
    <property type="entry name" value="3-PHENYLPROPIONIC ACID TRANSPORTER-RELATED"/>
    <property type="match status" value="1"/>
</dbReference>
<dbReference type="EMBL" id="WMZA01000003">
    <property type="protein sequence ID" value="MTR63289.1"/>
    <property type="molecule type" value="Genomic_DNA"/>
</dbReference>
<keyword evidence="5" id="KW-0812">Transmembrane</keyword>
<name>A0A2I1TV53_STRPA</name>
<dbReference type="GO" id="GO:0030395">
    <property type="term" value="F:lactose binding"/>
    <property type="evidence" value="ECO:0007669"/>
    <property type="project" value="TreeGrafter"/>
</dbReference>
<keyword evidence="2" id="KW-0813">Transport</keyword>
<keyword evidence="6" id="KW-1133">Transmembrane helix</keyword>
<gene>
    <name evidence="8" type="ORF">GMC80_08110</name>
</gene>
<dbReference type="AlphaFoldDB" id="A0A2I1TV53"/>
<evidence type="ECO:0000256" key="1">
    <source>
        <dbReference type="ARBA" id="ARBA00004429"/>
    </source>
</evidence>
<dbReference type="GO" id="GO:0005886">
    <property type="term" value="C:plasma membrane"/>
    <property type="evidence" value="ECO:0007669"/>
    <property type="project" value="UniProtKB-SubCell"/>
</dbReference>
<evidence type="ECO:0000256" key="7">
    <source>
        <dbReference type="ARBA" id="ARBA00023136"/>
    </source>
</evidence>